<dbReference type="InterPro" id="IPR016032">
    <property type="entry name" value="Sig_transdc_resp-reg_C-effctor"/>
</dbReference>
<dbReference type="PRINTS" id="PR00038">
    <property type="entry name" value="HTHLUXR"/>
</dbReference>
<dbReference type="Pfam" id="PF00196">
    <property type="entry name" value="GerE"/>
    <property type="match status" value="1"/>
</dbReference>
<name>A0A0M2V6J9_9GAMM</name>
<dbReference type="PROSITE" id="PS00622">
    <property type="entry name" value="HTH_LUXR_1"/>
    <property type="match status" value="1"/>
</dbReference>
<dbReference type="CDD" id="cd06170">
    <property type="entry name" value="LuxR_C_like"/>
    <property type="match status" value="1"/>
</dbReference>
<dbReference type="GO" id="GO:0003677">
    <property type="term" value="F:DNA binding"/>
    <property type="evidence" value="ECO:0007669"/>
    <property type="project" value="UniProtKB-KW"/>
</dbReference>
<dbReference type="PATRIC" id="fig|336831.14.peg.3087"/>
<sequence length="225" mass="25281">MERFSKLIILTERQQLHNTAMLAQSVGLKVQQCSRSDFMQQPVKPGVLVGCQFNSQDLTKKGISSELSQLMQRSPLFIFQAERALIDPVLALQSGIRGLVYRDEQLDRVLTALKSLMSGQLYYSRTVMSDVVDMLINKPKKLNSDISAMPSAQLTKQEKRIIGLVAEGARNKEIAETLNISAHTVKAHLSAIFRKTQARNRVELLRWLQQSSLVTDYQPAVARLA</sequence>
<dbReference type="EMBL" id="LAHO01000003">
    <property type="protein sequence ID" value="KKO46467.1"/>
    <property type="molecule type" value="Genomic_DNA"/>
</dbReference>
<dbReference type="OrthoDB" id="561214at2"/>
<organism evidence="5 6">
    <name type="scientific">Arsukibacterium ikkense</name>
    <dbReference type="NCBI Taxonomy" id="336831"/>
    <lineage>
        <taxon>Bacteria</taxon>
        <taxon>Pseudomonadati</taxon>
        <taxon>Pseudomonadota</taxon>
        <taxon>Gammaproteobacteria</taxon>
        <taxon>Chromatiales</taxon>
        <taxon>Chromatiaceae</taxon>
        <taxon>Arsukibacterium</taxon>
    </lineage>
</organism>
<accession>A0A0M2V6J9</accession>
<keyword evidence="6" id="KW-1185">Reference proteome</keyword>
<dbReference type="Proteomes" id="UP000034228">
    <property type="component" value="Unassembled WGS sequence"/>
</dbReference>
<reference evidence="5 6" key="1">
    <citation type="submission" date="2015-03" db="EMBL/GenBank/DDBJ databases">
        <title>Draft genome sequences of two protease-producing strains of Arsukibacterium isolated from two cold and alkaline environments.</title>
        <authorList>
            <person name="Lylloff J.E."/>
            <person name="Skov L.B."/>
            <person name="Jepsen M."/>
            <person name="Hallin P.F."/>
            <person name="Sorensen S.J."/>
            <person name="Stougaard P."/>
            <person name="Glaring M.A."/>
        </authorList>
    </citation>
    <scope>NUCLEOTIDE SEQUENCE [LARGE SCALE GENOMIC DNA]</scope>
    <source>
        <strain evidence="5 6">GCM72</strain>
    </source>
</reference>
<dbReference type="SMART" id="SM00421">
    <property type="entry name" value="HTH_LUXR"/>
    <property type="match status" value="1"/>
</dbReference>
<dbReference type="Gene3D" id="1.10.10.10">
    <property type="entry name" value="Winged helix-like DNA-binding domain superfamily/Winged helix DNA-binding domain"/>
    <property type="match status" value="1"/>
</dbReference>
<dbReference type="AlphaFoldDB" id="A0A0M2V6J9"/>
<feature type="domain" description="HTH luxR-type" evidence="4">
    <location>
        <begin position="147"/>
        <end position="212"/>
    </location>
</feature>
<keyword evidence="1" id="KW-0805">Transcription regulation</keyword>
<dbReference type="GO" id="GO:0006355">
    <property type="term" value="P:regulation of DNA-templated transcription"/>
    <property type="evidence" value="ECO:0007669"/>
    <property type="project" value="InterPro"/>
</dbReference>
<keyword evidence="3" id="KW-0804">Transcription</keyword>
<evidence type="ECO:0000256" key="2">
    <source>
        <dbReference type="ARBA" id="ARBA00023125"/>
    </source>
</evidence>
<dbReference type="PROSITE" id="PS50043">
    <property type="entry name" value="HTH_LUXR_2"/>
    <property type="match status" value="1"/>
</dbReference>
<keyword evidence="2" id="KW-0238">DNA-binding</keyword>
<evidence type="ECO:0000313" key="5">
    <source>
        <dbReference type="EMBL" id="KKO46467.1"/>
    </source>
</evidence>
<dbReference type="SUPFAM" id="SSF46894">
    <property type="entry name" value="C-terminal effector domain of the bipartite response regulators"/>
    <property type="match status" value="1"/>
</dbReference>
<dbReference type="InterPro" id="IPR036388">
    <property type="entry name" value="WH-like_DNA-bd_sf"/>
</dbReference>
<protein>
    <submittedName>
        <fullName evidence="5">LuxR family transcriptional regulator</fullName>
    </submittedName>
</protein>
<evidence type="ECO:0000259" key="4">
    <source>
        <dbReference type="PROSITE" id="PS50043"/>
    </source>
</evidence>
<dbReference type="STRING" id="336831.WG68_03875"/>
<dbReference type="Gene3D" id="3.40.50.2300">
    <property type="match status" value="1"/>
</dbReference>
<evidence type="ECO:0000313" key="6">
    <source>
        <dbReference type="Proteomes" id="UP000034228"/>
    </source>
</evidence>
<dbReference type="PANTHER" id="PTHR44688:SF16">
    <property type="entry name" value="DNA-BINDING TRANSCRIPTIONAL ACTIVATOR DEVR_DOSR"/>
    <property type="match status" value="1"/>
</dbReference>
<gene>
    <name evidence="5" type="ORF">WG68_03875</name>
</gene>
<comment type="caution">
    <text evidence="5">The sequence shown here is derived from an EMBL/GenBank/DDBJ whole genome shotgun (WGS) entry which is preliminary data.</text>
</comment>
<dbReference type="PANTHER" id="PTHR44688">
    <property type="entry name" value="DNA-BINDING TRANSCRIPTIONAL ACTIVATOR DEVR_DOSR"/>
    <property type="match status" value="1"/>
</dbReference>
<dbReference type="InterPro" id="IPR000792">
    <property type="entry name" value="Tscrpt_reg_LuxR_C"/>
</dbReference>
<proteinExistence type="predicted"/>
<dbReference type="RefSeq" id="WP_046556359.1">
    <property type="nucleotide sequence ID" value="NZ_LAHO01000003.1"/>
</dbReference>
<evidence type="ECO:0000256" key="1">
    <source>
        <dbReference type="ARBA" id="ARBA00023015"/>
    </source>
</evidence>
<evidence type="ECO:0000256" key="3">
    <source>
        <dbReference type="ARBA" id="ARBA00023163"/>
    </source>
</evidence>